<protein>
    <submittedName>
        <fullName evidence="1">Uncharacterized protein</fullName>
    </submittedName>
</protein>
<dbReference type="HOGENOM" id="CLU_2292465_0_0_1"/>
<sequence length="101" mass="11842">MQILPAKHDTIEKKLDDIVNFFIFHDGKIVKFIYTASNNNGVIINKKCNVWIKDKITGIKQRSEVIKRILEAIMSYNASMNKVDKYNQSILYINLLRRAKR</sequence>
<dbReference type="KEGG" id="nce:NCER_102394"/>
<evidence type="ECO:0000313" key="2">
    <source>
        <dbReference type="Proteomes" id="UP000009082"/>
    </source>
</evidence>
<evidence type="ECO:0000313" key="1">
    <source>
        <dbReference type="EMBL" id="EEQ81268.1"/>
    </source>
</evidence>
<dbReference type="InParanoid" id="C4VBY4"/>
<accession>C4VBY4</accession>
<dbReference type="AlphaFoldDB" id="C4VBY4"/>
<reference evidence="1 2" key="1">
    <citation type="journal article" date="2009" name="PLoS Pathog.">
        <title>Genomic analyses of the microsporidian Nosema ceranae, an emergent pathogen of honey bees.</title>
        <authorList>
            <person name="Cornman R.S."/>
            <person name="Chen Y.P."/>
            <person name="Schatz M.C."/>
            <person name="Street C."/>
            <person name="Zhao Y."/>
            <person name="Desany B."/>
            <person name="Egholm M."/>
            <person name="Hutchison S."/>
            <person name="Pettis J.S."/>
            <person name="Lipkin W.I."/>
            <person name="Evans J.D."/>
        </authorList>
    </citation>
    <scope>NUCLEOTIDE SEQUENCE [LARGE SCALE GENOMIC DNA]</scope>
    <source>
        <strain evidence="1 2">BRL01</strain>
    </source>
</reference>
<gene>
    <name evidence="1" type="ORF">NCER_102394</name>
</gene>
<comment type="caution">
    <text evidence="1">The sequence shown here is derived from an EMBL/GenBank/DDBJ whole genome shotgun (WGS) entry which is preliminary data.</text>
</comment>
<name>C4VBY4_VAIC1</name>
<dbReference type="EMBL" id="ACOL01001171">
    <property type="protein sequence ID" value="EEQ81268.1"/>
    <property type="molecule type" value="Genomic_DNA"/>
</dbReference>
<proteinExistence type="predicted"/>
<organism evidence="1 2">
    <name type="scientific">Vairimorpha ceranae (strain BRL01)</name>
    <name type="common">Microsporidian parasite</name>
    <name type="synonym">Nosema ceranae</name>
    <dbReference type="NCBI Taxonomy" id="578460"/>
    <lineage>
        <taxon>Eukaryota</taxon>
        <taxon>Fungi</taxon>
        <taxon>Fungi incertae sedis</taxon>
        <taxon>Microsporidia</taxon>
        <taxon>Nosematidae</taxon>
        <taxon>Vairimorpha</taxon>
    </lineage>
</organism>
<dbReference type="VEuPathDB" id="MicrosporidiaDB:NCER_102394"/>
<dbReference type="Proteomes" id="UP000009082">
    <property type="component" value="Unassembled WGS sequence"/>
</dbReference>